<dbReference type="Proteomes" id="UP001168552">
    <property type="component" value="Unassembled WGS sequence"/>
</dbReference>
<reference evidence="1" key="1">
    <citation type="submission" date="2023-06" db="EMBL/GenBank/DDBJ databases">
        <title>Cytophagales bacterium Strain LB-30, isolated from soil.</title>
        <authorList>
            <person name="Liu B."/>
        </authorList>
    </citation>
    <scope>NUCLEOTIDE SEQUENCE</scope>
    <source>
        <strain evidence="1">LB-30</strain>
    </source>
</reference>
<comment type="caution">
    <text evidence="1">The sequence shown here is derived from an EMBL/GenBank/DDBJ whole genome shotgun (WGS) entry which is preliminary data.</text>
</comment>
<keyword evidence="2" id="KW-1185">Reference proteome</keyword>
<accession>A0ABT8F5D4</accession>
<proteinExistence type="predicted"/>
<dbReference type="RefSeq" id="WP_320004217.1">
    <property type="nucleotide sequence ID" value="NZ_JAUHJS010000004.1"/>
</dbReference>
<name>A0ABT8F5D4_9BACT</name>
<protein>
    <submittedName>
        <fullName evidence="1">Uncharacterized protein</fullName>
    </submittedName>
</protein>
<sequence length="69" mass="7977">MEPKAKKEKKSEKQNFIKEYAEIISSSRSSVVIESEWTKPGDYFQKLTMYDNNYTPVPTLGETTLINTL</sequence>
<organism evidence="1 2">
    <name type="scientific">Shiella aurantiaca</name>
    <dbReference type="NCBI Taxonomy" id="3058365"/>
    <lineage>
        <taxon>Bacteria</taxon>
        <taxon>Pseudomonadati</taxon>
        <taxon>Bacteroidota</taxon>
        <taxon>Cytophagia</taxon>
        <taxon>Cytophagales</taxon>
        <taxon>Shiellaceae</taxon>
        <taxon>Shiella</taxon>
    </lineage>
</organism>
<evidence type="ECO:0000313" key="1">
    <source>
        <dbReference type="EMBL" id="MDN4165687.1"/>
    </source>
</evidence>
<evidence type="ECO:0000313" key="2">
    <source>
        <dbReference type="Proteomes" id="UP001168552"/>
    </source>
</evidence>
<dbReference type="EMBL" id="JAUHJS010000004">
    <property type="protein sequence ID" value="MDN4165687.1"/>
    <property type="molecule type" value="Genomic_DNA"/>
</dbReference>
<gene>
    <name evidence="1" type="ORF">QWY31_09245</name>
</gene>